<comment type="subcellular location">
    <subcellularLocation>
        <location evidence="1">Cell membrane</location>
        <topology evidence="1">Multi-pass membrane protein</topology>
    </subcellularLocation>
</comment>
<dbReference type="Proteomes" id="UP001596540">
    <property type="component" value="Unassembled WGS sequence"/>
</dbReference>
<keyword evidence="5 7" id="KW-1133">Transmembrane helix</keyword>
<feature type="transmembrane region" description="Helical" evidence="7">
    <location>
        <begin position="295"/>
        <end position="316"/>
    </location>
</feature>
<dbReference type="Gene3D" id="1.20.1720.10">
    <property type="entry name" value="Multidrug resistance protein D"/>
    <property type="match status" value="1"/>
</dbReference>
<dbReference type="PANTHER" id="PTHR42718:SF46">
    <property type="entry name" value="BLR6921 PROTEIN"/>
    <property type="match status" value="1"/>
</dbReference>
<comment type="caution">
    <text evidence="9">The sequence shown here is derived from an EMBL/GenBank/DDBJ whole genome shotgun (WGS) entry which is preliminary data.</text>
</comment>
<name>A0ABW2KMG2_9ACTN</name>
<feature type="transmembrane region" description="Helical" evidence="7">
    <location>
        <begin position="352"/>
        <end position="371"/>
    </location>
</feature>
<feature type="transmembrane region" description="Helical" evidence="7">
    <location>
        <begin position="419"/>
        <end position="438"/>
    </location>
</feature>
<sequence length="452" mass="45956">MRPRRLVAGVMLGTLLNALNSSMIALALVPIAHHYGTGLATASWLISGFYLAATVCLPLMGRLADRFGPRRIFVSGLALVCVTCALAPLAPNMGVLIAARVLLAVGTSVAFPSAMAVFRAALPGGPPQSALAMVAAANSASAAFGPVVGGFLVQTWGWPAIWLVNVPITLAGIVLALVLLPRVPPVAAAGGPGALARLDLPGIAAFVLALGGLVGFLLSVAAEPEWLLLPLAVAGGAALVWRELRTVQPFVDLRMLAANRPLLAVFAQNAAVNVVFYLSFVGLPQWLQEARGDSAGLAGLLVLPIAGVGVLAMPLVTRLLRRHGEGTVLTVGSLALLAGSLGLLFARTDSGPALLLSLTVLLGLPNAFNNLGLQSSMYRAAPGDQIGVASGLFQTSRYVGSILASVVVGLVFAHEVTDGGLHLIAAVMAAVSAVLAVVNARSARRAGAAPAG</sequence>
<evidence type="ECO:0000256" key="1">
    <source>
        <dbReference type="ARBA" id="ARBA00004651"/>
    </source>
</evidence>
<evidence type="ECO:0000313" key="9">
    <source>
        <dbReference type="EMBL" id="MFC7330609.1"/>
    </source>
</evidence>
<feature type="transmembrane region" description="Helical" evidence="7">
    <location>
        <begin position="159"/>
        <end position="180"/>
    </location>
</feature>
<feature type="transmembrane region" description="Helical" evidence="7">
    <location>
        <begin position="328"/>
        <end position="346"/>
    </location>
</feature>
<keyword evidence="3" id="KW-1003">Cell membrane</keyword>
<evidence type="ECO:0000256" key="3">
    <source>
        <dbReference type="ARBA" id="ARBA00022475"/>
    </source>
</evidence>
<feature type="transmembrane region" description="Helical" evidence="7">
    <location>
        <begin position="130"/>
        <end position="153"/>
    </location>
</feature>
<dbReference type="PROSITE" id="PS50850">
    <property type="entry name" value="MFS"/>
    <property type="match status" value="1"/>
</dbReference>
<feature type="transmembrane region" description="Helical" evidence="7">
    <location>
        <begin position="200"/>
        <end position="220"/>
    </location>
</feature>
<feature type="domain" description="Major facilitator superfamily (MFS) profile" evidence="8">
    <location>
        <begin position="6"/>
        <end position="444"/>
    </location>
</feature>
<protein>
    <submittedName>
        <fullName evidence="9">MFS transporter</fullName>
    </submittedName>
</protein>
<organism evidence="9 10">
    <name type="scientific">Marinactinospora rubrisoli</name>
    <dbReference type="NCBI Taxonomy" id="2715399"/>
    <lineage>
        <taxon>Bacteria</taxon>
        <taxon>Bacillati</taxon>
        <taxon>Actinomycetota</taxon>
        <taxon>Actinomycetes</taxon>
        <taxon>Streptosporangiales</taxon>
        <taxon>Nocardiopsidaceae</taxon>
        <taxon>Marinactinospora</taxon>
    </lineage>
</organism>
<feature type="transmembrane region" description="Helical" evidence="7">
    <location>
        <begin position="37"/>
        <end position="60"/>
    </location>
</feature>
<evidence type="ECO:0000256" key="7">
    <source>
        <dbReference type="SAM" id="Phobius"/>
    </source>
</evidence>
<evidence type="ECO:0000256" key="2">
    <source>
        <dbReference type="ARBA" id="ARBA00022448"/>
    </source>
</evidence>
<feature type="transmembrane region" description="Helical" evidence="7">
    <location>
        <begin position="262"/>
        <end position="283"/>
    </location>
</feature>
<keyword evidence="6 7" id="KW-0472">Membrane</keyword>
<keyword evidence="2" id="KW-0813">Transport</keyword>
<dbReference type="SUPFAM" id="SSF103473">
    <property type="entry name" value="MFS general substrate transporter"/>
    <property type="match status" value="1"/>
</dbReference>
<dbReference type="InterPro" id="IPR020846">
    <property type="entry name" value="MFS_dom"/>
</dbReference>
<gene>
    <name evidence="9" type="ORF">ACFQRF_23035</name>
</gene>
<feature type="transmembrane region" description="Helical" evidence="7">
    <location>
        <begin position="97"/>
        <end position="118"/>
    </location>
</feature>
<dbReference type="Gene3D" id="1.20.1250.20">
    <property type="entry name" value="MFS general substrate transporter like domains"/>
    <property type="match status" value="1"/>
</dbReference>
<evidence type="ECO:0000256" key="5">
    <source>
        <dbReference type="ARBA" id="ARBA00022989"/>
    </source>
</evidence>
<feature type="transmembrane region" description="Helical" evidence="7">
    <location>
        <begin position="72"/>
        <end position="91"/>
    </location>
</feature>
<evidence type="ECO:0000313" key="10">
    <source>
        <dbReference type="Proteomes" id="UP001596540"/>
    </source>
</evidence>
<proteinExistence type="predicted"/>
<keyword evidence="10" id="KW-1185">Reference proteome</keyword>
<dbReference type="RefSeq" id="WP_379873256.1">
    <property type="nucleotide sequence ID" value="NZ_JBHTBH010000013.1"/>
</dbReference>
<dbReference type="PANTHER" id="PTHR42718">
    <property type="entry name" value="MAJOR FACILITATOR SUPERFAMILY MULTIDRUG TRANSPORTER MFSC"/>
    <property type="match status" value="1"/>
</dbReference>
<dbReference type="EMBL" id="JBHTBH010000013">
    <property type="protein sequence ID" value="MFC7330609.1"/>
    <property type="molecule type" value="Genomic_DNA"/>
</dbReference>
<feature type="transmembrane region" description="Helical" evidence="7">
    <location>
        <begin position="226"/>
        <end position="241"/>
    </location>
</feature>
<dbReference type="InterPro" id="IPR011701">
    <property type="entry name" value="MFS"/>
</dbReference>
<dbReference type="InterPro" id="IPR036259">
    <property type="entry name" value="MFS_trans_sf"/>
</dbReference>
<evidence type="ECO:0000259" key="8">
    <source>
        <dbReference type="PROSITE" id="PS50850"/>
    </source>
</evidence>
<evidence type="ECO:0000256" key="6">
    <source>
        <dbReference type="ARBA" id="ARBA00023136"/>
    </source>
</evidence>
<dbReference type="CDD" id="cd17321">
    <property type="entry name" value="MFS_MMR_MDR_like"/>
    <property type="match status" value="1"/>
</dbReference>
<reference evidence="10" key="1">
    <citation type="journal article" date="2019" name="Int. J. Syst. Evol. Microbiol.">
        <title>The Global Catalogue of Microorganisms (GCM) 10K type strain sequencing project: providing services to taxonomists for standard genome sequencing and annotation.</title>
        <authorList>
            <consortium name="The Broad Institute Genomics Platform"/>
            <consortium name="The Broad Institute Genome Sequencing Center for Infectious Disease"/>
            <person name="Wu L."/>
            <person name="Ma J."/>
        </authorList>
    </citation>
    <scope>NUCLEOTIDE SEQUENCE [LARGE SCALE GENOMIC DNA]</scope>
    <source>
        <strain evidence="10">CGMCC 4.7382</strain>
    </source>
</reference>
<evidence type="ECO:0000256" key="4">
    <source>
        <dbReference type="ARBA" id="ARBA00022692"/>
    </source>
</evidence>
<accession>A0ABW2KMG2</accession>
<feature type="transmembrane region" description="Helical" evidence="7">
    <location>
        <begin position="392"/>
        <end position="413"/>
    </location>
</feature>
<keyword evidence="4 7" id="KW-0812">Transmembrane</keyword>
<dbReference type="Pfam" id="PF07690">
    <property type="entry name" value="MFS_1"/>
    <property type="match status" value="1"/>
</dbReference>